<name>A0A316G4Q8_9RHOB</name>
<comment type="caution">
    <text evidence="1">The sequence shown here is derived from an EMBL/GenBank/DDBJ whole genome shotgun (WGS) entry which is preliminary data.</text>
</comment>
<organism evidence="1 2">
    <name type="scientific">Silicimonas algicola</name>
    <dbReference type="NCBI Taxonomy" id="1826607"/>
    <lineage>
        <taxon>Bacteria</taxon>
        <taxon>Pseudomonadati</taxon>
        <taxon>Pseudomonadota</taxon>
        <taxon>Alphaproteobacteria</taxon>
        <taxon>Rhodobacterales</taxon>
        <taxon>Paracoccaceae</taxon>
    </lineage>
</organism>
<sequence>MSTIIRRVLLAVPIVLVAWVGVMALVMRVSDAAPAAVVPMPSARLMAALPDEAAIVDHGRMSVTFANRPGLAADLYAAGARLVLPAGLRGCLPLSEEGRAGLNARDG</sequence>
<gene>
    <name evidence="1" type="ORF">C8D95_11052</name>
</gene>
<proteinExistence type="predicted"/>
<dbReference type="AlphaFoldDB" id="A0A316G4Q8"/>
<protein>
    <submittedName>
        <fullName evidence="1">Uncharacterized protein</fullName>
    </submittedName>
</protein>
<accession>A0A316G4Q8</accession>
<keyword evidence="2" id="KW-1185">Reference proteome</keyword>
<dbReference type="EMBL" id="QGGV01000010">
    <property type="protein sequence ID" value="PWK54760.1"/>
    <property type="molecule type" value="Genomic_DNA"/>
</dbReference>
<dbReference type="Proteomes" id="UP000245390">
    <property type="component" value="Unassembled WGS sequence"/>
</dbReference>
<dbReference type="RefSeq" id="WP_241239764.1">
    <property type="nucleotide sequence ID" value="NZ_CP034588.1"/>
</dbReference>
<evidence type="ECO:0000313" key="2">
    <source>
        <dbReference type="Proteomes" id="UP000245390"/>
    </source>
</evidence>
<reference evidence="1 2" key="1">
    <citation type="submission" date="2018-05" db="EMBL/GenBank/DDBJ databases">
        <title>Genomic Encyclopedia of Type Strains, Phase IV (KMG-IV): sequencing the most valuable type-strain genomes for metagenomic binning, comparative biology and taxonomic classification.</title>
        <authorList>
            <person name="Goeker M."/>
        </authorList>
    </citation>
    <scope>NUCLEOTIDE SEQUENCE [LARGE SCALE GENOMIC DNA]</scope>
    <source>
        <strain evidence="1 2">DSM 103371</strain>
    </source>
</reference>
<evidence type="ECO:0000313" key="1">
    <source>
        <dbReference type="EMBL" id="PWK54760.1"/>
    </source>
</evidence>